<dbReference type="EMBL" id="JAKVQD010000004">
    <property type="protein sequence ID" value="MCH4553156.1"/>
    <property type="molecule type" value="Genomic_DNA"/>
</dbReference>
<protein>
    <submittedName>
        <fullName evidence="3">Uncharacterized protein</fullName>
    </submittedName>
</protein>
<accession>A0ABS9RJM9</accession>
<keyword evidence="2" id="KW-1133">Transmembrane helix</keyword>
<evidence type="ECO:0000256" key="1">
    <source>
        <dbReference type="SAM" id="Coils"/>
    </source>
</evidence>
<feature type="coiled-coil region" evidence="1">
    <location>
        <begin position="131"/>
        <end position="165"/>
    </location>
</feature>
<evidence type="ECO:0000313" key="4">
    <source>
        <dbReference type="Proteomes" id="UP001156141"/>
    </source>
</evidence>
<reference evidence="3" key="1">
    <citation type="submission" date="2022-02" db="EMBL/GenBank/DDBJ databases">
        <title>Aestuariibaculum sp., a marine bacterium isolated from sediment in Guangxi.</title>
        <authorList>
            <person name="Ying J."/>
        </authorList>
    </citation>
    <scope>NUCLEOTIDE SEQUENCE</scope>
    <source>
        <strain evidence="3">L182</strain>
    </source>
</reference>
<keyword evidence="2" id="KW-0472">Membrane</keyword>
<keyword evidence="4" id="KW-1185">Reference proteome</keyword>
<proteinExistence type="predicted"/>
<gene>
    <name evidence="3" type="ORF">MKW35_11025</name>
</gene>
<keyword evidence="1" id="KW-0175">Coiled coil</keyword>
<feature type="transmembrane region" description="Helical" evidence="2">
    <location>
        <begin position="45"/>
        <end position="64"/>
    </location>
</feature>
<name>A0ABS9RJM9_9FLAO</name>
<dbReference type="Proteomes" id="UP001156141">
    <property type="component" value="Unassembled WGS sequence"/>
</dbReference>
<keyword evidence="2" id="KW-0812">Transmembrane</keyword>
<comment type="caution">
    <text evidence="3">The sequence shown here is derived from an EMBL/GenBank/DDBJ whole genome shotgun (WGS) entry which is preliminary data.</text>
</comment>
<dbReference type="RefSeq" id="WP_240573605.1">
    <property type="nucleotide sequence ID" value="NZ_CP136709.1"/>
</dbReference>
<sequence length="246" mass="27912">MARNNFEKQIKEKLEGRTMKPSADAWNTLSKRLDANENKSSNKRYLWLGIAASFIGVLFLVTVFTKTEETVPVIVNNPKVVEETIPMEVVSQNVKDTSKVEENTTNKVIEESILKKQHDIISKQEQRIVIAQEQSDTSEELQNANNQLKKELSFEDQKVEEVIAKVSDLMTRNIEVTDNEIEALLLDAQRSINKQRILDQSTGVVDADLLLQDVETELDQSFRSKVFDAIKTSFGTVKTAVAQRNQ</sequence>
<organism evidence="3 4">
    <name type="scientific">Aestuariibaculum lutulentum</name>
    <dbReference type="NCBI Taxonomy" id="2920935"/>
    <lineage>
        <taxon>Bacteria</taxon>
        <taxon>Pseudomonadati</taxon>
        <taxon>Bacteroidota</taxon>
        <taxon>Flavobacteriia</taxon>
        <taxon>Flavobacteriales</taxon>
        <taxon>Flavobacteriaceae</taxon>
    </lineage>
</organism>
<evidence type="ECO:0000256" key="2">
    <source>
        <dbReference type="SAM" id="Phobius"/>
    </source>
</evidence>
<evidence type="ECO:0000313" key="3">
    <source>
        <dbReference type="EMBL" id="MCH4553156.1"/>
    </source>
</evidence>